<keyword evidence="1" id="KW-0732">Signal</keyword>
<evidence type="ECO:0000313" key="3">
    <source>
        <dbReference type="Proteomes" id="UP000541444"/>
    </source>
</evidence>
<evidence type="ECO:0000256" key="1">
    <source>
        <dbReference type="SAM" id="SignalP"/>
    </source>
</evidence>
<dbReference type="GO" id="GO:0009055">
    <property type="term" value="F:electron transfer activity"/>
    <property type="evidence" value="ECO:0007669"/>
    <property type="project" value="InterPro"/>
</dbReference>
<feature type="signal peptide" evidence="1">
    <location>
        <begin position="1"/>
        <end position="18"/>
    </location>
</feature>
<keyword evidence="3" id="KW-1185">Reference proteome</keyword>
<dbReference type="PANTHER" id="PTHR33021:SF533">
    <property type="entry name" value="PHYTOCYANIN DOMAIN-CONTAINING PROTEIN"/>
    <property type="match status" value="1"/>
</dbReference>
<dbReference type="SUPFAM" id="SSF49503">
    <property type="entry name" value="Cupredoxins"/>
    <property type="match status" value="1"/>
</dbReference>
<reference evidence="2 3" key="1">
    <citation type="journal article" date="2020" name="IScience">
        <title>Genome Sequencing of the Endangered Kingdonia uniflora (Circaeasteraceae, Ranunculales) Reveals Potential Mechanisms of Evolutionary Specialization.</title>
        <authorList>
            <person name="Sun Y."/>
            <person name="Deng T."/>
            <person name="Zhang A."/>
            <person name="Moore M.J."/>
            <person name="Landis J.B."/>
            <person name="Lin N."/>
            <person name="Zhang H."/>
            <person name="Zhang X."/>
            <person name="Huang J."/>
            <person name="Zhang X."/>
            <person name="Sun H."/>
            <person name="Wang H."/>
        </authorList>
    </citation>
    <scope>NUCLEOTIDE SEQUENCE [LARGE SCALE GENOMIC DNA]</scope>
    <source>
        <strain evidence="2">TB1705</strain>
        <tissue evidence="2">Leaf</tissue>
    </source>
</reference>
<dbReference type="InterPro" id="IPR008972">
    <property type="entry name" value="Cupredoxin"/>
</dbReference>
<dbReference type="GO" id="GO:0005886">
    <property type="term" value="C:plasma membrane"/>
    <property type="evidence" value="ECO:0007669"/>
    <property type="project" value="TreeGrafter"/>
</dbReference>
<dbReference type="EMBL" id="JACGCM010000325">
    <property type="protein sequence ID" value="KAF6173734.1"/>
    <property type="molecule type" value="Genomic_DNA"/>
</dbReference>
<dbReference type="OrthoDB" id="687943at2759"/>
<proteinExistence type="predicted"/>
<evidence type="ECO:0000313" key="2">
    <source>
        <dbReference type="EMBL" id="KAF6173734.1"/>
    </source>
</evidence>
<sequence>MALKQLLITLALVAVVLSQVTLATEYVVRDESGWTINFDYAAWAKDKEFYVGNKIGKALTTGNDVITLATQGNKWYICGVGKYCEAGGMKLAITVYPAQAWTAPVPAPAPYAWAPTPLPYTWFRK</sequence>
<dbReference type="Proteomes" id="UP000541444">
    <property type="component" value="Unassembled WGS sequence"/>
</dbReference>
<dbReference type="PANTHER" id="PTHR33021">
    <property type="entry name" value="BLUE COPPER PROTEIN"/>
    <property type="match status" value="1"/>
</dbReference>
<dbReference type="InterPro" id="IPR039391">
    <property type="entry name" value="Phytocyanin-like"/>
</dbReference>
<comment type="caution">
    <text evidence="2">The sequence shown here is derived from an EMBL/GenBank/DDBJ whole genome shotgun (WGS) entry which is preliminary data.</text>
</comment>
<protein>
    <recommendedName>
        <fullName evidence="4">Phytocyanin domain-containing protein</fullName>
    </recommendedName>
</protein>
<dbReference type="AlphaFoldDB" id="A0A7J7P3J4"/>
<accession>A0A7J7P3J4</accession>
<dbReference type="Gene3D" id="2.60.40.420">
    <property type="entry name" value="Cupredoxins - blue copper proteins"/>
    <property type="match status" value="2"/>
</dbReference>
<evidence type="ECO:0008006" key="4">
    <source>
        <dbReference type="Google" id="ProtNLM"/>
    </source>
</evidence>
<gene>
    <name evidence="2" type="ORF">GIB67_042902</name>
</gene>
<feature type="chain" id="PRO_5029526916" description="Phytocyanin domain-containing protein" evidence="1">
    <location>
        <begin position="19"/>
        <end position="125"/>
    </location>
</feature>
<name>A0A7J7P3J4_9MAGN</name>
<organism evidence="2 3">
    <name type="scientific">Kingdonia uniflora</name>
    <dbReference type="NCBI Taxonomy" id="39325"/>
    <lineage>
        <taxon>Eukaryota</taxon>
        <taxon>Viridiplantae</taxon>
        <taxon>Streptophyta</taxon>
        <taxon>Embryophyta</taxon>
        <taxon>Tracheophyta</taxon>
        <taxon>Spermatophyta</taxon>
        <taxon>Magnoliopsida</taxon>
        <taxon>Ranunculales</taxon>
        <taxon>Circaeasteraceae</taxon>
        <taxon>Kingdonia</taxon>
    </lineage>
</organism>